<proteinExistence type="predicted"/>
<name>A0A843XIV4_COLES</name>
<evidence type="ECO:0000256" key="4">
    <source>
        <dbReference type="ARBA" id="ARBA00023098"/>
    </source>
</evidence>
<keyword evidence="3" id="KW-0560">Oxidoreductase</keyword>
<dbReference type="GO" id="GO:0046872">
    <property type="term" value="F:metal ion binding"/>
    <property type="evidence" value="ECO:0007669"/>
    <property type="project" value="UniProtKB-KW"/>
</dbReference>
<evidence type="ECO:0000256" key="5">
    <source>
        <dbReference type="SAM" id="MobiDB-lite"/>
    </source>
</evidence>
<dbReference type="Gene3D" id="2.60.60.20">
    <property type="entry name" value="PLAT/LH2 domain"/>
    <property type="match status" value="1"/>
</dbReference>
<organism evidence="7 8">
    <name type="scientific">Colocasia esculenta</name>
    <name type="common">Wild taro</name>
    <name type="synonym">Arum esculentum</name>
    <dbReference type="NCBI Taxonomy" id="4460"/>
    <lineage>
        <taxon>Eukaryota</taxon>
        <taxon>Viridiplantae</taxon>
        <taxon>Streptophyta</taxon>
        <taxon>Embryophyta</taxon>
        <taxon>Tracheophyta</taxon>
        <taxon>Spermatophyta</taxon>
        <taxon>Magnoliopsida</taxon>
        <taxon>Liliopsida</taxon>
        <taxon>Araceae</taxon>
        <taxon>Aroideae</taxon>
        <taxon>Colocasieae</taxon>
        <taxon>Colocasia</taxon>
    </lineage>
</organism>
<gene>
    <name evidence="7" type="ORF">Taro_052170</name>
</gene>
<dbReference type="GO" id="GO:0034440">
    <property type="term" value="P:lipid oxidation"/>
    <property type="evidence" value="ECO:0007669"/>
    <property type="project" value="InterPro"/>
</dbReference>
<dbReference type="PANTHER" id="PTHR11771">
    <property type="entry name" value="LIPOXYGENASE"/>
    <property type="match status" value="1"/>
</dbReference>
<dbReference type="Proteomes" id="UP000652761">
    <property type="component" value="Unassembled WGS sequence"/>
</dbReference>
<evidence type="ECO:0000256" key="2">
    <source>
        <dbReference type="ARBA" id="ARBA00022964"/>
    </source>
</evidence>
<protein>
    <recommendedName>
        <fullName evidence="6">Lipoxygenase domain-containing protein</fullName>
    </recommendedName>
</protein>
<dbReference type="PROSITE" id="PS51393">
    <property type="entry name" value="LIPOXYGENASE_3"/>
    <property type="match status" value="1"/>
</dbReference>
<dbReference type="SMART" id="SM00308">
    <property type="entry name" value="LH2"/>
    <property type="match status" value="1"/>
</dbReference>
<evidence type="ECO:0000313" key="7">
    <source>
        <dbReference type="EMBL" id="MQM19172.1"/>
    </source>
</evidence>
<feature type="compositionally biased region" description="Pro residues" evidence="5">
    <location>
        <begin position="299"/>
        <end position="317"/>
    </location>
</feature>
<dbReference type="SUPFAM" id="SSF48484">
    <property type="entry name" value="Lipoxigenase"/>
    <property type="match status" value="1"/>
</dbReference>
<evidence type="ECO:0000313" key="8">
    <source>
        <dbReference type="Proteomes" id="UP000652761"/>
    </source>
</evidence>
<evidence type="ECO:0000256" key="3">
    <source>
        <dbReference type="ARBA" id="ARBA00023002"/>
    </source>
</evidence>
<keyword evidence="1" id="KW-0479">Metal-binding</keyword>
<dbReference type="EMBL" id="NMUH01008715">
    <property type="protein sequence ID" value="MQM19172.1"/>
    <property type="molecule type" value="Genomic_DNA"/>
</dbReference>
<accession>A0A843XIV4</accession>
<dbReference type="InterPro" id="IPR000907">
    <property type="entry name" value="LipOase"/>
</dbReference>
<feature type="region of interest" description="Disordered" evidence="5">
    <location>
        <begin position="262"/>
        <end position="319"/>
    </location>
</feature>
<dbReference type="InterPro" id="IPR013819">
    <property type="entry name" value="LipOase_C"/>
</dbReference>
<dbReference type="InterPro" id="IPR036226">
    <property type="entry name" value="LipOase_C_sf"/>
</dbReference>
<keyword evidence="4" id="KW-0443">Lipid metabolism</keyword>
<dbReference type="GO" id="GO:0016702">
    <property type="term" value="F:oxidoreductase activity, acting on single donors with incorporation of molecular oxygen, incorporation of two atoms of oxygen"/>
    <property type="evidence" value="ECO:0007669"/>
    <property type="project" value="InterPro"/>
</dbReference>
<sequence length="386" mass="41625">MRQVSLSLPSSLTRPVHLSLLPCSYISAQLCFPSATNMTLGDMIGSFVGKFKGPSKVHTVKGHAVLVKKNVLDFTDFNAAIIDRVHEALGRSVVLQLVSATVGDPHKGNRGVLSKPAALKDWITTLSSLTPGDTSYEVSFEWEESKGVPGAFLIENNHGFEFYLKTLTLEDVPGKGRKAFLRTITSQIQTIAGVALIEILSRHASDEIYLGQRSDAEWTSDKAALEAFQRFGKKLVAIERKIEELNSDERLRNRNGPVKVPYTLLYPNTSDTSGTGGLTGRGIFSSDGAPHRDGKPPASLVPPSPPSPPAPQAPPSPTTYNPDYWNGFYMGWKMALQKASQLYGHKGLTDILPDIGPTAEHISSSPSSPPSPARSSSSPPSSTYGV</sequence>
<dbReference type="Pfam" id="PF00305">
    <property type="entry name" value="Lipoxygenase"/>
    <property type="match status" value="1"/>
</dbReference>
<dbReference type="AlphaFoldDB" id="A0A843XIV4"/>
<dbReference type="SUPFAM" id="SSF49723">
    <property type="entry name" value="Lipase/lipooxygenase domain (PLAT/LH2 domain)"/>
    <property type="match status" value="1"/>
</dbReference>
<feature type="domain" description="Lipoxygenase" evidence="6">
    <location>
        <begin position="178"/>
        <end position="289"/>
    </location>
</feature>
<reference evidence="7" key="1">
    <citation type="submission" date="2017-07" db="EMBL/GenBank/DDBJ databases">
        <title>Taro Niue Genome Assembly and Annotation.</title>
        <authorList>
            <person name="Atibalentja N."/>
            <person name="Keating K."/>
            <person name="Fields C.J."/>
        </authorList>
    </citation>
    <scope>NUCLEOTIDE SEQUENCE</scope>
    <source>
        <strain evidence="7">Niue_2</strain>
        <tissue evidence="7">Leaf</tissue>
    </source>
</reference>
<feature type="compositionally biased region" description="Low complexity" evidence="5">
    <location>
        <begin position="373"/>
        <end position="386"/>
    </location>
</feature>
<dbReference type="OrthoDB" id="1708684at2759"/>
<evidence type="ECO:0000256" key="1">
    <source>
        <dbReference type="ARBA" id="ARBA00022723"/>
    </source>
</evidence>
<keyword evidence="2" id="KW-0223">Dioxygenase</keyword>
<feature type="region of interest" description="Disordered" evidence="5">
    <location>
        <begin position="349"/>
        <end position="386"/>
    </location>
</feature>
<comment type="caution">
    <text evidence="7">The sequence shown here is derived from an EMBL/GenBank/DDBJ whole genome shotgun (WGS) entry which is preliminary data.</text>
</comment>
<dbReference type="InterPro" id="IPR001024">
    <property type="entry name" value="PLAT/LH2_dom"/>
</dbReference>
<dbReference type="InterPro" id="IPR036392">
    <property type="entry name" value="PLAT/LH2_dom_sf"/>
</dbReference>
<keyword evidence="8" id="KW-1185">Reference proteome</keyword>
<evidence type="ECO:0000259" key="6">
    <source>
        <dbReference type="PROSITE" id="PS51393"/>
    </source>
</evidence>